<evidence type="ECO:0008006" key="3">
    <source>
        <dbReference type="Google" id="ProtNLM"/>
    </source>
</evidence>
<name>A0A6N2BZF6_SOLCI</name>
<dbReference type="AlphaFoldDB" id="A0A6N2BZF6"/>
<sequence>EKLHFLGILIMCENNRVHAHVNGTGGAVATRVREFFNMNRHEFLESHTNEYPQNFLDEIKKIFEVMQVTGNDRLREARAQEFMNLRKGKMTVQEYGLKFKRISRWWKSLAWKAKVFGSIPLISSCPILQEQSSHRLRDCPSRKGQGGGNGRAQSTTSAALASHQTHHGYSSSTGGGQRQNKLYTLQDRQDQEGSPDLVIGTLCVFDLDVYALVDPKSPSRKKINFGIDVIRDTHPISIPHYRMAPAELKELKEQLKDLIDKGFIRPSISPWDTPVLFMCSLTKKPSVCVHPKGVESLPGRWIEFLTDYYMSVH</sequence>
<evidence type="ECO:0000313" key="2">
    <source>
        <dbReference type="EMBL" id="TMW99348.1"/>
    </source>
</evidence>
<dbReference type="EMBL" id="RXGB01001337">
    <property type="protein sequence ID" value="TMW99348.1"/>
    <property type="molecule type" value="Genomic_DNA"/>
</dbReference>
<dbReference type="InterPro" id="IPR032567">
    <property type="entry name" value="RTL1-rel"/>
</dbReference>
<protein>
    <recommendedName>
        <fullName evidence="3">Retrotransposon gag domain-containing protein</fullName>
    </recommendedName>
</protein>
<dbReference type="PANTHER" id="PTHR15503">
    <property type="entry name" value="LDOC1 RELATED"/>
    <property type="match status" value="1"/>
</dbReference>
<organism evidence="2">
    <name type="scientific">Solanum chilense</name>
    <name type="common">Tomato</name>
    <name type="synonym">Lycopersicon chilense</name>
    <dbReference type="NCBI Taxonomy" id="4083"/>
    <lineage>
        <taxon>Eukaryota</taxon>
        <taxon>Viridiplantae</taxon>
        <taxon>Streptophyta</taxon>
        <taxon>Embryophyta</taxon>
        <taxon>Tracheophyta</taxon>
        <taxon>Spermatophyta</taxon>
        <taxon>Magnoliopsida</taxon>
        <taxon>eudicotyledons</taxon>
        <taxon>Gunneridae</taxon>
        <taxon>Pentapetalae</taxon>
        <taxon>asterids</taxon>
        <taxon>lamiids</taxon>
        <taxon>Solanales</taxon>
        <taxon>Solanaceae</taxon>
        <taxon>Solanoideae</taxon>
        <taxon>Solaneae</taxon>
        <taxon>Solanum</taxon>
        <taxon>Solanum subgen. Lycopersicon</taxon>
    </lineage>
</organism>
<feature type="region of interest" description="Disordered" evidence="1">
    <location>
        <begin position="133"/>
        <end position="178"/>
    </location>
</feature>
<reference evidence="2" key="1">
    <citation type="submission" date="2019-05" db="EMBL/GenBank/DDBJ databases">
        <title>The de novo reference genome and transcriptome assemblies of the wild tomato species Solanum chilense.</title>
        <authorList>
            <person name="Stam R."/>
            <person name="Nosenko T."/>
            <person name="Hoerger A.C."/>
            <person name="Stephan W."/>
            <person name="Seidel M.A."/>
            <person name="Kuhn J.M.M."/>
            <person name="Haberer G."/>
            <person name="Tellier A."/>
        </authorList>
    </citation>
    <scope>NUCLEOTIDE SEQUENCE</scope>
    <source>
        <tissue evidence="2">Mature leaves</tissue>
    </source>
</reference>
<dbReference type="SUPFAM" id="SSF56672">
    <property type="entry name" value="DNA/RNA polymerases"/>
    <property type="match status" value="1"/>
</dbReference>
<proteinExistence type="predicted"/>
<dbReference type="InterPro" id="IPR043502">
    <property type="entry name" value="DNA/RNA_pol_sf"/>
</dbReference>
<dbReference type="PANTHER" id="PTHR15503:SF45">
    <property type="entry name" value="RNA-DIRECTED DNA POLYMERASE HOMOLOG"/>
    <property type="match status" value="1"/>
</dbReference>
<dbReference type="Gene3D" id="3.10.10.10">
    <property type="entry name" value="HIV Type 1 Reverse Transcriptase, subunit A, domain 1"/>
    <property type="match status" value="1"/>
</dbReference>
<accession>A0A6N2BZF6</accession>
<feature type="non-terminal residue" evidence="2">
    <location>
        <position position="1"/>
    </location>
</feature>
<comment type="caution">
    <text evidence="2">The sequence shown here is derived from an EMBL/GenBank/DDBJ whole genome shotgun (WGS) entry which is preliminary data.</text>
</comment>
<evidence type="ECO:0000256" key="1">
    <source>
        <dbReference type="SAM" id="MobiDB-lite"/>
    </source>
</evidence>
<gene>
    <name evidence="2" type="ORF">EJD97_002705</name>
</gene>